<dbReference type="InterPro" id="IPR000757">
    <property type="entry name" value="Beta-glucanase-like"/>
</dbReference>
<feature type="region of interest" description="Disordered" evidence="1">
    <location>
        <begin position="509"/>
        <end position="534"/>
    </location>
</feature>
<feature type="transmembrane region" description="Helical" evidence="2">
    <location>
        <begin position="906"/>
        <end position="929"/>
    </location>
</feature>
<feature type="transmembrane region" description="Helical" evidence="2">
    <location>
        <begin position="666"/>
        <end position="684"/>
    </location>
</feature>
<feature type="transmembrane region" description="Helical" evidence="2">
    <location>
        <begin position="741"/>
        <end position="762"/>
    </location>
</feature>
<feature type="transmembrane region" description="Helical" evidence="2">
    <location>
        <begin position="816"/>
        <end position="838"/>
    </location>
</feature>
<keyword evidence="3" id="KW-0732">Signal</keyword>
<dbReference type="Proteomes" id="UP001521116">
    <property type="component" value="Unassembled WGS sequence"/>
</dbReference>
<sequence length="1035" mass="117073">MALSPKLCRLAAAAVGLLFLASPALAADQDCSCGFYDDTTGDLFTESLIQYFNETADLDQFILENFEHKSEKSWNSKFRQGALPDNVVDNSTSLELYCDPYGDAHVVNGGSIRSVRRDIQYGSFRSLMRGPRQGMGGSSLTMRLLFNETESLEINVMNTDSNATAWVSTLMQNEWPDRDLGINYTILGNSSLANGTAWPWDFMEFRIDWTDKEVRYYVGQNNSRTVTKKKHGQIPMTPSPLYFRHWSIGNTYSMEGPPYFRSVANVGWMRMFFNTSTMTDDQHKVFDARCTIEDACSMNDMDLRLVSSYATNATVKWKHHDPRGGLLAAPVWISVIMAVFSTFLLIHSFVKRAVSKKPAGHGHGHGQPSGSDSDRSSPAPEYRSSEPSIIASSSTTPFNQTRPGTPDKKYSSEALPRRSDLTPSGSGYSTPLPRYESREYLGRYDEDAISPVSSTPTLPNVTPDMSAYPPTSTRASSLRNAVVYTDNSAVPEYALPDSARDSAQTLVPRTPISPFLPKSPTSPSAPPPWSPKNREKGFGAARIKEVVEEPKEHPLKTATNAADTKAADKIPTAKKARVDYLAGLVALCSIFVTLIHFHLTYVPAVVIPGAFVHYPSELWAERLISPFIMNQMWLGVFFTTSTRFLSARYFREGKLDVIAERAVKRAPRLMIPVTAMVLFEYFFIDVGATKYLEYLPSVTWSTWGYVTKFPSVGHFISEILELVYLIPNAVPQITFNYCTGVLWTIAVQLQGSWVVLLGAILIREIKTPWKRFGYYAFCVVNNWYARNWGSFFWLGLMLTDLDITYKWRKYLYPRPLVYYPLICFCSFMTLVGFTMNLLPQWISFNFTTHENGIHPDQETGLPIMETDNYGYPNYYEPRFNMLLFAVGMQAIVELSAVVQKILSFPLLVWVFPHIFTIYLIHGFIFWSWGAWLCVFLASRDFVYWLNILLTGVTCYAIIILSLPIVTPAIEILGRDITINIWEFANQKPPPKKDTLFPFNKDELGMQGEKSEEQTTGKEEEYSEKHQTKFDEKNVV</sequence>
<dbReference type="InterPro" id="IPR013320">
    <property type="entry name" value="ConA-like_dom_sf"/>
</dbReference>
<feature type="region of interest" description="Disordered" evidence="1">
    <location>
        <begin position="356"/>
        <end position="434"/>
    </location>
</feature>
<feature type="signal peptide" evidence="3">
    <location>
        <begin position="1"/>
        <end position="26"/>
    </location>
</feature>
<evidence type="ECO:0000313" key="6">
    <source>
        <dbReference type="EMBL" id="KAL1614231.1"/>
    </source>
</evidence>
<feature type="region of interest" description="Disordered" evidence="1">
    <location>
        <begin position="447"/>
        <end position="475"/>
    </location>
</feature>
<keyword evidence="2" id="KW-0472">Membrane</keyword>
<evidence type="ECO:0000259" key="4">
    <source>
        <dbReference type="Pfam" id="PF00722"/>
    </source>
</evidence>
<keyword evidence="7" id="KW-1185">Reference proteome</keyword>
<dbReference type="Gene3D" id="2.60.120.200">
    <property type="match status" value="1"/>
</dbReference>
<feature type="transmembrane region" description="Helical" evidence="2">
    <location>
        <begin position="941"/>
        <end position="965"/>
    </location>
</feature>
<dbReference type="CDD" id="cd00413">
    <property type="entry name" value="Glyco_hydrolase_16"/>
    <property type="match status" value="1"/>
</dbReference>
<dbReference type="SUPFAM" id="SSF49899">
    <property type="entry name" value="Concanavalin A-like lectins/glucanases"/>
    <property type="match status" value="1"/>
</dbReference>
<feature type="compositionally biased region" description="Basic and acidic residues" evidence="1">
    <location>
        <begin position="405"/>
        <end position="420"/>
    </location>
</feature>
<evidence type="ECO:0000313" key="7">
    <source>
        <dbReference type="Proteomes" id="UP001521116"/>
    </source>
</evidence>
<protein>
    <recommendedName>
        <fullName evidence="8">GH16 domain-containing protein</fullName>
    </recommendedName>
</protein>
<evidence type="ECO:0000256" key="3">
    <source>
        <dbReference type="SAM" id="SignalP"/>
    </source>
</evidence>
<proteinExistence type="predicted"/>
<accession>A0ABR3S9N0</accession>
<keyword evidence="2" id="KW-0812">Transmembrane</keyword>
<keyword evidence="2" id="KW-1133">Transmembrane helix</keyword>
<feature type="transmembrane region" description="Helical" evidence="2">
    <location>
        <begin position="326"/>
        <end position="346"/>
    </location>
</feature>
<feature type="transmembrane region" description="Helical" evidence="2">
    <location>
        <begin position="879"/>
        <end position="899"/>
    </location>
</feature>
<dbReference type="Pfam" id="PF00722">
    <property type="entry name" value="Glyco_hydro_16"/>
    <property type="match status" value="1"/>
</dbReference>
<dbReference type="PANTHER" id="PTHR38121:SF2">
    <property type="entry name" value="ACYLTRANSFERASE 3 DOMAIN-CONTAINING PROTEIN"/>
    <property type="match status" value="1"/>
</dbReference>
<feature type="domain" description="GH16" evidence="4">
    <location>
        <begin position="86"/>
        <end position="251"/>
    </location>
</feature>
<feature type="transmembrane region" description="Helical" evidence="2">
    <location>
        <begin position="580"/>
        <end position="603"/>
    </location>
</feature>
<feature type="chain" id="PRO_5046741344" description="GH16 domain-containing protein" evidence="3">
    <location>
        <begin position="27"/>
        <end position="1035"/>
    </location>
</feature>
<evidence type="ECO:0008006" key="8">
    <source>
        <dbReference type="Google" id="ProtNLM"/>
    </source>
</evidence>
<evidence type="ECO:0000259" key="5">
    <source>
        <dbReference type="Pfam" id="PF01757"/>
    </source>
</evidence>
<reference evidence="6 7" key="1">
    <citation type="submission" date="2024-02" db="EMBL/GenBank/DDBJ databases">
        <title>De novo assembly and annotation of 12 fungi associated with fruit tree decline syndrome in Ontario, Canada.</title>
        <authorList>
            <person name="Sulman M."/>
            <person name="Ellouze W."/>
            <person name="Ilyukhin E."/>
        </authorList>
    </citation>
    <scope>NUCLEOTIDE SEQUENCE [LARGE SCALE GENOMIC DNA]</scope>
    <source>
        <strain evidence="6 7">M1-105</strain>
    </source>
</reference>
<dbReference type="Pfam" id="PF01757">
    <property type="entry name" value="Acyl_transf_3"/>
    <property type="match status" value="1"/>
</dbReference>
<comment type="caution">
    <text evidence="6">The sequence shown here is derived from an EMBL/GenBank/DDBJ whole genome shotgun (WGS) entry which is preliminary data.</text>
</comment>
<dbReference type="PANTHER" id="PTHR38121">
    <property type="entry name" value="GH16 DOMAIN-CONTAINING PROTEIN"/>
    <property type="match status" value="1"/>
</dbReference>
<gene>
    <name evidence="6" type="ORF">SLS56_012156</name>
</gene>
<evidence type="ECO:0000256" key="1">
    <source>
        <dbReference type="SAM" id="MobiDB-lite"/>
    </source>
</evidence>
<feature type="domain" description="Acyltransferase 3" evidence="5">
    <location>
        <begin position="586"/>
        <end position="963"/>
    </location>
</feature>
<dbReference type="InterPro" id="IPR002656">
    <property type="entry name" value="Acyl_transf_3_dom"/>
</dbReference>
<dbReference type="EMBL" id="JAJVDC020000409">
    <property type="protein sequence ID" value="KAL1614231.1"/>
    <property type="molecule type" value="Genomic_DNA"/>
</dbReference>
<organism evidence="6 7">
    <name type="scientific">Neofusicoccum ribis</name>
    <dbReference type="NCBI Taxonomy" id="45134"/>
    <lineage>
        <taxon>Eukaryota</taxon>
        <taxon>Fungi</taxon>
        <taxon>Dikarya</taxon>
        <taxon>Ascomycota</taxon>
        <taxon>Pezizomycotina</taxon>
        <taxon>Dothideomycetes</taxon>
        <taxon>Dothideomycetes incertae sedis</taxon>
        <taxon>Botryosphaeriales</taxon>
        <taxon>Botryosphaeriaceae</taxon>
        <taxon>Neofusicoccum</taxon>
    </lineage>
</organism>
<evidence type="ECO:0000256" key="2">
    <source>
        <dbReference type="SAM" id="Phobius"/>
    </source>
</evidence>
<name>A0ABR3S9N0_9PEZI</name>
<feature type="transmembrane region" description="Helical" evidence="2">
    <location>
        <begin position="623"/>
        <end position="645"/>
    </location>
</feature>
<feature type="compositionally biased region" description="Low complexity" evidence="1">
    <location>
        <begin position="385"/>
        <end position="397"/>
    </location>
</feature>
<feature type="region of interest" description="Disordered" evidence="1">
    <location>
        <begin position="991"/>
        <end position="1035"/>
    </location>
</feature>
<feature type="compositionally biased region" description="Polar residues" evidence="1">
    <location>
        <begin position="451"/>
        <end position="460"/>
    </location>
</feature>